<organism evidence="2 3">
    <name type="scientific">Reticulomyxa filosa</name>
    <dbReference type="NCBI Taxonomy" id="46433"/>
    <lineage>
        <taxon>Eukaryota</taxon>
        <taxon>Sar</taxon>
        <taxon>Rhizaria</taxon>
        <taxon>Retaria</taxon>
        <taxon>Foraminifera</taxon>
        <taxon>Monothalamids</taxon>
        <taxon>Reticulomyxidae</taxon>
        <taxon>Reticulomyxa</taxon>
    </lineage>
</organism>
<evidence type="ECO:0000256" key="1">
    <source>
        <dbReference type="SAM" id="Phobius"/>
    </source>
</evidence>
<accession>X6M7I9</accession>
<proteinExistence type="predicted"/>
<sequence>MPSLEDNSLTLHWKKKSTLDKSDSFRPTFSDSEVTKQRFLYLQRLCKCTVLLLDPIMKKCQGISSSRANNNNQDNNSDDNDNDSSYKELLSAALDSDGELILDICSIFKSTCANFRMELLANIAEIEKLNFFQGLIFFFFFFFFFF</sequence>
<keyword evidence="3" id="KW-1185">Reference proteome</keyword>
<evidence type="ECO:0000313" key="3">
    <source>
        <dbReference type="Proteomes" id="UP000023152"/>
    </source>
</evidence>
<evidence type="ECO:0000313" key="2">
    <source>
        <dbReference type="EMBL" id="ETO09407.1"/>
    </source>
</evidence>
<comment type="caution">
    <text evidence="2">The sequence shown here is derived from an EMBL/GenBank/DDBJ whole genome shotgun (WGS) entry which is preliminary data.</text>
</comment>
<gene>
    <name evidence="2" type="ORF">RFI_27967</name>
</gene>
<protein>
    <submittedName>
        <fullName evidence="2">Uncharacterized protein</fullName>
    </submittedName>
</protein>
<keyword evidence="1" id="KW-0812">Transmembrane</keyword>
<name>X6M7I9_RETFI</name>
<feature type="transmembrane region" description="Helical" evidence="1">
    <location>
        <begin position="129"/>
        <end position="145"/>
    </location>
</feature>
<keyword evidence="1" id="KW-1133">Transmembrane helix</keyword>
<dbReference type="AlphaFoldDB" id="X6M7I9"/>
<dbReference type="Proteomes" id="UP000023152">
    <property type="component" value="Unassembled WGS sequence"/>
</dbReference>
<keyword evidence="1" id="KW-0472">Membrane</keyword>
<reference evidence="2 3" key="1">
    <citation type="journal article" date="2013" name="Curr. Biol.">
        <title>The Genome of the Foraminiferan Reticulomyxa filosa.</title>
        <authorList>
            <person name="Glockner G."/>
            <person name="Hulsmann N."/>
            <person name="Schleicher M."/>
            <person name="Noegel A.A."/>
            <person name="Eichinger L."/>
            <person name="Gallinger C."/>
            <person name="Pawlowski J."/>
            <person name="Sierra R."/>
            <person name="Euteneuer U."/>
            <person name="Pillet L."/>
            <person name="Moustafa A."/>
            <person name="Platzer M."/>
            <person name="Groth M."/>
            <person name="Szafranski K."/>
            <person name="Schliwa M."/>
        </authorList>
    </citation>
    <scope>NUCLEOTIDE SEQUENCE [LARGE SCALE GENOMIC DNA]</scope>
</reference>
<dbReference type="EMBL" id="ASPP01024083">
    <property type="protein sequence ID" value="ETO09407.1"/>
    <property type="molecule type" value="Genomic_DNA"/>
</dbReference>